<organism evidence="1 2">
    <name type="scientific">Trichinella nativa</name>
    <dbReference type="NCBI Taxonomy" id="6335"/>
    <lineage>
        <taxon>Eukaryota</taxon>
        <taxon>Metazoa</taxon>
        <taxon>Ecdysozoa</taxon>
        <taxon>Nematoda</taxon>
        <taxon>Enoplea</taxon>
        <taxon>Dorylaimia</taxon>
        <taxon>Trichinellida</taxon>
        <taxon>Trichinellidae</taxon>
        <taxon>Trichinella</taxon>
    </lineage>
</organism>
<dbReference type="AlphaFoldDB" id="A0A0V1JW28"/>
<sequence length="33" mass="3844">MDRSQEKVMHLLETDAVNLVGDETQVEDRRVTE</sequence>
<keyword evidence="2" id="KW-1185">Reference proteome</keyword>
<proteinExistence type="predicted"/>
<comment type="caution">
    <text evidence="1">The sequence shown here is derived from an EMBL/GenBank/DDBJ whole genome shotgun (WGS) entry which is preliminary data.</text>
</comment>
<dbReference type="EMBL" id="JYDW01003752">
    <property type="protein sequence ID" value="KRZ39172.1"/>
    <property type="molecule type" value="Genomic_DNA"/>
</dbReference>
<name>A0A0V1JW28_9BILA</name>
<reference evidence="1 2" key="1">
    <citation type="submission" date="2015-05" db="EMBL/GenBank/DDBJ databases">
        <title>Evolution of Trichinella species and genotypes.</title>
        <authorList>
            <person name="Korhonen P.K."/>
            <person name="Edoardo P."/>
            <person name="Giuseppe L.R."/>
            <person name="Gasser R.B."/>
        </authorList>
    </citation>
    <scope>NUCLEOTIDE SEQUENCE [LARGE SCALE GENOMIC DNA]</scope>
    <source>
        <strain evidence="1">ISS10</strain>
    </source>
</reference>
<protein>
    <submittedName>
        <fullName evidence="1">Uncharacterized protein</fullName>
    </submittedName>
</protein>
<dbReference type="Proteomes" id="UP000054721">
    <property type="component" value="Unassembled WGS sequence"/>
</dbReference>
<accession>A0A0V1JW28</accession>
<evidence type="ECO:0000313" key="1">
    <source>
        <dbReference type="EMBL" id="KRZ39172.1"/>
    </source>
</evidence>
<gene>
    <name evidence="1" type="ORF">T02_15572</name>
</gene>
<evidence type="ECO:0000313" key="2">
    <source>
        <dbReference type="Proteomes" id="UP000054721"/>
    </source>
</evidence>